<name>A0ABP7FT90_9ACTN</name>
<gene>
    <name evidence="1" type="ORF">GCM10022402_27800</name>
</gene>
<keyword evidence="2" id="KW-1185">Reference proteome</keyword>
<dbReference type="Gene3D" id="3.40.50.450">
    <property type="match status" value="1"/>
</dbReference>
<protein>
    <submittedName>
        <fullName evidence="1">Uncharacterized protein</fullName>
    </submittedName>
</protein>
<accession>A0ABP7FT90</accession>
<proteinExistence type="predicted"/>
<evidence type="ECO:0000313" key="1">
    <source>
        <dbReference type="EMBL" id="GAA3746716.1"/>
    </source>
</evidence>
<sequence length="73" mass="7929">MRSALVRYMPYRTAGRTAYEAANSTILGNIDRLFAVWDGHPADGKGGTGDTVETAHAKGVPVEIIWPEGARRE</sequence>
<dbReference type="EMBL" id="BAABDD010000011">
    <property type="protein sequence ID" value="GAA3746716.1"/>
    <property type="molecule type" value="Genomic_DNA"/>
</dbReference>
<comment type="caution">
    <text evidence="1">The sequence shown here is derived from an EMBL/GenBank/DDBJ whole genome shotgun (WGS) entry which is preliminary data.</text>
</comment>
<reference evidence="2" key="1">
    <citation type="journal article" date="2019" name="Int. J. Syst. Evol. Microbiol.">
        <title>The Global Catalogue of Microorganisms (GCM) 10K type strain sequencing project: providing services to taxonomists for standard genome sequencing and annotation.</title>
        <authorList>
            <consortium name="The Broad Institute Genomics Platform"/>
            <consortium name="The Broad Institute Genome Sequencing Center for Infectious Disease"/>
            <person name="Wu L."/>
            <person name="Ma J."/>
        </authorList>
    </citation>
    <scope>NUCLEOTIDE SEQUENCE [LARGE SCALE GENOMIC DNA]</scope>
    <source>
        <strain evidence="2">JCM 17137</strain>
    </source>
</reference>
<organism evidence="1 2">
    <name type="scientific">Salinactinospora qingdaonensis</name>
    <dbReference type="NCBI Taxonomy" id="702744"/>
    <lineage>
        <taxon>Bacteria</taxon>
        <taxon>Bacillati</taxon>
        <taxon>Actinomycetota</taxon>
        <taxon>Actinomycetes</taxon>
        <taxon>Streptosporangiales</taxon>
        <taxon>Nocardiopsidaceae</taxon>
        <taxon>Salinactinospora</taxon>
    </lineage>
</organism>
<evidence type="ECO:0000313" key="2">
    <source>
        <dbReference type="Proteomes" id="UP001500908"/>
    </source>
</evidence>
<dbReference type="Proteomes" id="UP001500908">
    <property type="component" value="Unassembled WGS sequence"/>
</dbReference>
<dbReference type="SUPFAM" id="SSF102405">
    <property type="entry name" value="MCP/YpsA-like"/>
    <property type="match status" value="1"/>
</dbReference>